<dbReference type="HOGENOM" id="CLU_942835_0_0_9"/>
<organism evidence="3 4">
    <name type="scientific">Paenibacillus mucilaginosus (strain KNP414)</name>
    <dbReference type="NCBI Taxonomy" id="1036673"/>
    <lineage>
        <taxon>Bacteria</taxon>
        <taxon>Bacillati</taxon>
        <taxon>Bacillota</taxon>
        <taxon>Bacilli</taxon>
        <taxon>Bacillales</taxon>
        <taxon>Paenibacillaceae</taxon>
        <taxon>Paenibacillus</taxon>
    </lineage>
</organism>
<dbReference type="Proteomes" id="UP000006620">
    <property type="component" value="Chromosome"/>
</dbReference>
<evidence type="ECO:0000256" key="1">
    <source>
        <dbReference type="SAM" id="Coils"/>
    </source>
</evidence>
<dbReference type="Gene3D" id="1.40.20.10">
    <property type="entry name" value="CHAD domain"/>
    <property type="match status" value="1"/>
</dbReference>
<keyword evidence="1" id="KW-0175">Coiled coil</keyword>
<dbReference type="EMBL" id="CP002869">
    <property type="protein sequence ID" value="AEI46148.1"/>
    <property type="molecule type" value="Genomic_DNA"/>
</dbReference>
<dbReference type="RefSeq" id="WP_013921295.1">
    <property type="nucleotide sequence ID" value="NC_015690.1"/>
</dbReference>
<feature type="coiled-coil region" evidence="1">
    <location>
        <begin position="147"/>
        <end position="181"/>
    </location>
</feature>
<evidence type="ECO:0000313" key="3">
    <source>
        <dbReference type="EMBL" id="AEI46148.1"/>
    </source>
</evidence>
<dbReference type="PANTHER" id="PTHR39339:SF1">
    <property type="entry name" value="CHAD DOMAIN-CONTAINING PROTEIN"/>
    <property type="match status" value="1"/>
</dbReference>
<dbReference type="SMART" id="SM00880">
    <property type="entry name" value="CHAD"/>
    <property type="match status" value="1"/>
</dbReference>
<reference evidence="4" key="1">
    <citation type="submission" date="2011-06" db="EMBL/GenBank/DDBJ databases">
        <title>Complete genome sequence of Paenibacillus mucilaginosus KNP414.</title>
        <authorList>
            <person name="Wang J."/>
            <person name="Hu S."/>
            <person name="Hu X."/>
            <person name="Zhang B."/>
            <person name="Dong D."/>
            <person name="Zhang S."/>
            <person name="Zhao K."/>
            <person name="Wu D."/>
        </authorList>
    </citation>
    <scope>NUCLEOTIDE SEQUENCE [LARGE SCALE GENOMIC DNA]</scope>
    <source>
        <strain evidence="4">KNP414</strain>
    </source>
</reference>
<sequence length="289" mass="33844">METLQERTETYREWKKQLKRHYRKFAGFAKEAYRYEDVEDVHQARVHCRKLLTLLKLLDPDDREELRVPLRRAFKALGKVRDSDVLIADFVQRKEDAPDGDTAEMLKRYLKLLRDRRLRYVAKLEKRLRPALRGKFRRRWDDYLNGALQEQAAAVDATAQLRRLEAKLEAKQAELRELAAQPDTSGLDLAETLHEARLIVKEIRYVTSEADFALKPLPGGALSFLPVKPLQEELGALNDSRVRLARWQDANPEALGIDPDVYRRMTDRLRGEMERRIREVSLANLDERD</sequence>
<evidence type="ECO:0000313" key="4">
    <source>
        <dbReference type="Proteomes" id="UP000006620"/>
    </source>
</evidence>
<proteinExistence type="predicted"/>
<dbReference type="InterPro" id="IPR038186">
    <property type="entry name" value="CHAD_dom_sf"/>
</dbReference>
<name>F8FER3_PAEMK</name>
<reference evidence="3 4" key="2">
    <citation type="journal article" date="2013" name="Genome Announc.">
        <title>Genome Sequence of Growth-Improving Paenibacillus mucilaginosus Strain KNP414.</title>
        <authorList>
            <person name="Lu J.J."/>
            <person name="Wang J.F."/>
            <person name="Hu X.F."/>
        </authorList>
    </citation>
    <scope>NUCLEOTIDE SEQUENCE [LARGE SCALE GENOMIC DNA]</scope>
    <source>
        <strain evidence="3 4">KNP414</strain>
    </source>
</reference>
<evidence type="ECO:0000259" key="2">
    <source>
        <dbReference type="PROSITE" id="PS51708"/>
    </source>
</evidence>
<dbReference type="InterPro" id="IPR007899">
    <property type="entry name" value="CHAD_dom"/>
</dbReference>
<dbReference type="Pfam" id="PF05235">
    <property type="entry name" value="CHAD"/>
    <property type="match status" value="1"/>
</dbReference>
<protein>
    <recommendedName>
        <fullName evidence="2">CHAD domain-containing protein</fullName>
    </recommendedName>
</protein>
<accession>F8FER3</accession>
<feature type="domain" description="CHAD" evidence="2">
    <location>
        <begin position="3"/>
        <end position="289"/>
    </location>
</feature>
<gene>
    <name evidence="3" type="ordered locus">KNP414_07662</name>
</gene>
<dbReference type="AlphaFoldDB" id="F8FER3"/>
<dbReference type="PATRIC" id="fig|1036673.3.peg.7142"/>
<dbReference type="KEGG" id="pms:KNP414_07662"/>
<dbReference type="PROSITE" id="PS51708">
    <property type="entry name" value="CHAD"/>
    <property type="match status" value="1"/>
</dbReference>
<dbReference type="PANTHER" id="PTHR39339">
    <property type="entry name" value="SLR1444 PROTEIN"/>
    <property type="match status" value="1"/>
</dbReference>